<dbReference type="OMA" id="NIAYTYY"/>
<keyword evidence="6" id="KW-0675">Receptor</keyword>
<sequence length="352" mass="39975">MNRSEYLVEIRYQESDLARFIIGIQVLLSLLALIVTPMTMAAVLKSTLHVNARILLTSELFSAVMAAIGAIFLPIHDFYTLTFYSNTLANAHHLLYSRHFCLKMNSVFDIAGIACASGTLLIALERTIATFLYRTYETKSHAWIGYLLMSIPWFLGSSVWVLNLTTTEEESLVNTCDLQPAPMNELILCTFLTTQIITLLLFTIICILNRRKLTRQEGIYQRLAAIYQLKENINTTALMLPIALINAALYAVHVVAIAFFDRLFSEALSVSETNLLIVRARLVHYAYLLKSTTAIFALCISFIVVRQNYSIRKIIFKWLHMKTRINVVEPSPLDGGYVYFRALQEQWALAAR</sequence>
<dbReference type="EMBL" id="JPKZ01000337">
    <property type="protein sequence ID" value="KHN87749.1"/>
    <property type="molecule type" value="Genomic_DNA"/>
</dbReference>
<keyword evidence="3 5" id="KW-1133">Transmembrane helix</keyword>
<evidence type="ECO:0000256" key="4">
    <source>
        <dbReference type="ARBA" id="ARBA00023136"/>
    </source>
</evidence>
<keyword evidence="2 5" id="KW-0812">Transmembrane</keyword>
<name>A0A0B2W290_TOXCA</name>
<organism evidence="6 7">
    <name type="scientific">Toxocara canis</name>
    <name type="common">Canine roundworm</name>
    <dbReference type="NCBI Taxonomy" id="6265"/>
    <lineage>
        <taxon>Eukaryota</taxon>
        <taxon>Metazoa</taxon>
        <taxon>Ecdysozoa</taxon>
        <taxon>Nematoda</taxon>
        <taxon>Chromadorea</taxon>
        <taxon>Rhabditida</taxon>
        <taxon>Spirurina</taxon>
        <taxon>Ascaridomorpha</taxon>
        <taxon>Ascaridoidea</taxon>
        <taxon>Toxocaridae</taxon>
        <taxon>Toxocara</taxon>
    </lineage>
</organism>
<dbReference type="GO" id="GO:0016020">
    <property type="term" value="C:membrane"/>
    <property type="evidence" value="ECO:0007669"/>
    <property type="project" value="UniProtKB-SubCell"/>
</dbReference>
<keyword evidence="7" id="KW-1185">Reference proteome</keyword>
<dbReference type="InterPro" id="IPR019408">
    <property type="entry name" value="7TM_GPCR_serpentine_rcpt_Srab"/>
</dbReference>
<gene>
    <name evidence="6" type="primary">srab-14</name>
    <name evidence="6" type="ORF">Tcan_08158</name>
</gene>
<dbReference type="PANTHER" id="PTHR46561:SF11">
    <property type="entry name" value="SERPENTINE RECEPTOR CLASS ALPHA_BETA-14"/>
    <property type="match status" value="1"/>
</dbReference>
<accession>A0A0B2W290</accession>
<protein>
    <submittedName>
        <fullName evidence="6">Serpentine receptor class alpha/beta-14</fullName>
    </submittedName>
</protein>
<evidence type="ECO:0000313" key="7">
    <source>
        <dbReference type="Proteomes" id="UP000031036"/>
    </source>
</evidence>
<comment type="subcellular location">
    <subcellularLocation>
        <location evidence="1">Membrane</location>
        <topology evidence="1">Multi-pass membrane protein</topology>
    </subcellularLocation>
</comment>
<comment type="caution">
    <text evidence="6">The sequence shown here is derived from an EMBL/GenBank/DDBJ whole genome shotgun (WGS) entry which is preliminary data.</text>
</comment>
<feature type="transmembrane region" description="Helical" evidence="5">
    <location>
        <begin position="20"/>
        <end position="44"/>
    </location>
</feature>
<evidence type="ECO:0000256" key="5">
    <source>
        <dbReference type="SAM" id="Phobius"/>
    </source>
</evidence>
<feature type="transmembrane region" description="Helical" evidence="5">
    <location>
        <begin position="238"/>
        <end position="260"/>
    </location>
</feature>
<feature type="transmembrane region" description="Helical" evidence="5">
    <location>
        <begin position="285"/>
        <end position="305"/>
    </location>
</feature>
<keyword evidence="4 5" id="KW-0472">Membrane</keyword>
<feature type="transmembrane region" description="Helical" evidence="5">
    <location>
        <begin position="106"/>
        <end position="124"/>
    </location>
</feature>
<evidence type="ECO:0000256" key="2">
    <source>
        <dbReference type="ARBA" id="ARBA00022692"/>
    </source>
</evidence>
<feature type="transmembrane region" description="Helical" evidence="5">
    <location>
        <begin position="144"/>
        <end position="165"/>
    </location>
</feature>
<dbReference type="Pfam" id="PF10292">
    <property type="entry name" value="7TM_GPCR_Srab"/>
    <property type="match status" value="1"/>
</dbReference>
<proteinExistence type="predicted"/>
<evidence type="ECO:0000256" key="3">
    <source>
        <dbReference type="ARBA" id="ARBA00022989"/>
    </source>
</evidence>
<feature type="transmembrane region" description="Helical" evidence="5">
    <location>
        <begin position="185"/>
        <end position="208"/>
    </location>
</feature>
<dbReference type="AlphaFoldDB" id="A0A0B2W290"/>
<feature type="transmembrane region" description="Helical" evidence="5">
    <location>
        <begin position="56"/>
        <end position="75"/>
    </location>
</feature>
<dbReference type="InterPro" id="IPR053286">
    <property type="entry name" value="Nematode_rcpt-like_srab"/>
</dbReference>
<evidence type="ECO:0000313" key="6">
    <source>
        <dbReference type="EMBL" id="KHN87749.1"/>
    </source>
</evidence>
<evidence type="ECO:0000256" key="1">
    <source>
        <dbReference type="ARBA" id="ARBA00004141"/>
    </source>
</evidence>
<reference evidence="6 7" key="1">
    <citation type="submission" date="2014-11" db="EMBL/GenBank/DDBJ databases">
        <title>Genetic blueprint of the zoonotic pathogen Toxocara canis.</title>
        <authorList>
            <person name="Zhu X.-Q."/>
            <person name="Korhonen P.K."/>
            <person name="Cai H."/>
            <person name="Young N.D."/>
            <person name="Nejsum P."/>
            <person name="von Samson-Himmelstjerna G."/>
            <person name="Boag P.R."/>
            <person name="Tan P."/>
            <person name="Li Q."/>
            <person name="Min J."/>
            <person name="Yang Y."/>
            <person name="Wang X."/>
            <person name="Fang X."/>
            <person name="Hall R.S."/>
            <person name="Hofmann A."/>
            <person name="Sternberg P.W."/>
            <person name="Jex A.R."/>
            <person name="Gasser R.B."/>
        </authorList>
    </citation>
    <scope>NUCLEOTIDE SEQUENCE [LARGE SCALE GENOMIC DNA]</scope>
    <source>
        <strain evidence="6">PN_DK_2014</strain>
    </source>
</reference>
<dbReference type="Proteomes" id="UP000031036">
    <property type="component" value="Unassembled WGS sequence"/>
</dbReference>
<dbReference type="PANTHER" id="PTHR46561">
    <property type="entry name" value="SERPENTINE RECEPTOR, CLASS AB (CLASS A-LIKE)-RELATED"/>
    <property type="match status" value="1"/>
</dbReference>